<keyword evidence="1" id="KW-1133">Transmembrane helix</keyword>
<keyword evidence="1" id="KW-0812">Transmembrane</keyword>
<evidence type="ECO:0000256" key="1">
    <source>
        <dbReference type="SAM" id="Phobius"/>
    </source>
</evidence>
<protein>
    <submittedName>
        <fullName evidence="2">Uncharacterized protein</fullName>
    </submittedName>
</protein>
<feature type="transmembrane region" description="Helical" evidence="1">
    <location>
        <begin position="39"/>
        <end position="59"/>
    </location>
</feature>
<dbReference type="Proteomes" id="UP000315673">
    <property type="component" value="Chromosome"/>
</dbReference>
<accession>A0A5B8LJZ9</accession>
<dbReference type="KEGG" id="spai:FPZ24_12685"/>
<dbReference type="OrthoDB" id="7594143at2"/>
<name>A0A5B8LJZ9_9SPHN</name>
<dbReference type="AlphaFoldDB" id="A0A5B8LJZ9"/>
<reference evidence="2 3" key="1">
    <citation type="submission" date="2019-07" db="EMBL/GenBank/DDBJ databases">
        <title>Full genome sequence of Sphingomonas sp. 4R-6-7(HKS19).</title>
        <authorList>
            <person name="Im W.-T."/>
        </authorList>
    </citation>
    <scope>NUCLEOTIDE SEQUENCE [LARGE SCALE GENOMIC DNA]</scope>
    <source>
        <strain evidence="2 3">HKS19</strain>
    </source>
</reference>
<proteinExistence type="predicted"/>
<keyword evidence="3" id="KW-1185">Reference proteome</keyword>
<organism evidence="2 3">
    <name type="scientific">Sphingomonas panacisoli</name>
    <dbReference type="NCBI Taxonomy" id="1813879"/>
    <lineage>
        <taxon>Bacteria</taxon>
        <taxon>Pseudomonadati</taxon>
        <taxon>Pseudomonadota</taxon>
        <taxon>Alphaproteobacteria</taxon>
        <taxon>Sphingomonadales</taxon>
        <taxon>Sphingomonadaceae</taxon>
        <taxon>Sphingomonas</taxon>
    </lineage>
</organism>
<gene>
    <name evidence="2" type="ORF">FPZ24_12685</name>
</gene>
<evidence type="ECO:0000313" key="3">
    <source>
        <dbReference type="Proteomes" id="UP000315673"/>
    </source>
</evidence>
<dbReference type="RefSeq" id="WP_146572542.1">
    <property type="nucleotide sequence ID" value="NZ_CP042306.1"/>
</dbReference>
<evidence type="ECO:0000313" key="2">
    <source>
        <dbReference type="EMBL" id="QDZ08229.1"/>
    </source>
</evidence>
<keyword evidence="1" id="KW-0472">Membrane</keyword>
<dbReference type="EMBL" id="CP042306">
    <property type="protein sequence ID" value="QDZ08229.1"/>
    <property type="molecule type" value="Genomic_DNA"/>
</dbReference>
<sequence>MSSTDDAIAKAREVLDRTSMNYAVGPRRQARESDVGKRLTRAAIADLAIIGAAFSIGLVFGPIGIMGFFLMIVAMLIATAVLLATPTSRPVTYERLQRTDLKALPSQTGRWLDAQRPMLPAPAISVVDAIGVKLNALEPQLATLDDDAPAAAEIRKLVGEQLPEFIKGYERVPSALRGVERNGKTPDQQLIDGLKVIGGQIDEMAGQLAQGDLDALSTRGRYLEIKYQGDTAGV</sequence>